<dbReference type="SUPFAM" id="SSF53448">
    <property type="entry name" value="Nucleotide-diphospho-sugar transferases"/>
    <property type="match status" value="1"/>
</dbReference>
<keyword evidence="7 9" id="KW-0320">Glycogen biosynthesis</keyword>
<keyword evidence="8 9" id="KW-0119">Carbohydrate metabolism</keyword>
<name>A0A2Z2NXW7_9GAMM</name>
<dbReference type="Gene3D" id="3.90.550.10">
    <property type="entry name" value="Spore Coat Polysaccharide Biosynthesis Protein SpsA, Chain A"/>
    <property type="match status" value="1"/>
</dbReference>
<keyword evidence="5 9" id="KW-0547">Nucleotide-binding</keyword>
<keyword evidence="6 9" id="KW-0067">ATP-binding</keyword>
<comment type="subunit">
    <text evidence="9">Homotetramer.</text>
</comment>
<evidence type="ECO:0000256" key="3">
    <source>
        <dbReference type="ARBA" id="ARBA00022679"/>
    </source>
</evidence>
<dbReference type="CDD" id="cd02508">
    <property type="entry name" value="ADP_Glucose_PP"/>
    <property type="match status" value="1"/>
</dbReference>
<dbReference type="PROSITE" id="PS00809">
    <property type="entry name" value="ADP_GLC_PYROPHOSPH_2"/>
    <property type="match status" value="1"/>
</dbReference>
<dbReference type="UniPathway" id="UPA00164"/>
<keyword evidence="2 9" id="KW-0321">Glycogen metabolism</keyword>
<dbReference type="CDD" id="cd04651">
    <property type="entry name" value="LbH_G1P_AT_C"/>
    <property type="match status" value="1"/>
</dbReference>
<dbReference type="InterPro" id="IPR011004">
    <property type="entry name" value="Trimer_LpxA-like_sf"/>
</dbReference>
<dbReference type="GO" id="GO:0008878">
    <property type="term" value="F:glucose-1-phosphate adenylyltransferase activity"/>
    <property type="evidence" value="ECO:0007669"/>
    <property type="project" value="UniProtKB-UniRule"/>
</dbReference>
<dbReference type="SUPFAM" id="SSF51161">
    <property type="entry name" value="Trimeric LpxA-like enzymes"/>
    <property type="match status" value="1"/>
</dbReference>
<dbReference type="OrthoDB" id="9801810at2"/>
<dbReference type="InterPro" id="IPR005835">
    <property type="entry name" value="NTP_transferase_dom"/>
</dbReference>
<dbReference type="PANTHER" id="PTHR43523:SF2">
    <property type="entry name" value="GLUCOSE-1-PHOSPHATE ADENYLYLTRANSFERASE"/>
    <property type="match status" value="1"/>
</dbReference>
<feature type="binding site" evidence="9">
    <location>
        <begin position="191"/>
        <end position="192"/>
    </location>
    <ligand>
        <name>alpha-D-glucose 1-phosphate</name>
        <dbReference type="ChEBI" id="CHEBI:58601"/>
    </ligand>
</feature>
<keyword evidence="3 9" id="KW-0808">Transferase</keyword>
<feature type="site" description="Could play a key role in the communication between the regulatory and the substrate sites" evidence="9">
    <location>
        <position position="71"/>
    </location>
</feature>
<evidence type="ECO:0000256" key="4">
    <source>
        <dbReference type="ARBA" id="ARBA00022695"/>
    </source>
</evidence>
<keyword evidence="4 9" id="KW-0548">Nucleotidyltransferase</keyword>
<comment type="catalytic activity">
    <reaction evidence="9">
        <text>alpha-D-glucose 1-phosphate + ATP + H(+) = ADP-alpha-D-glucose + diphosphate</text>
        <dbReference type="Rhea" id="RHEA:12120"/>
        <dbReference type="ChEBI" id="CHEBI:15378"/>
        <dbReference type="ChEBI" id="CHEBI:30616"/>
        <dbReference type="ChEBI" id="CHEBI:33019"/>
        <dbReference type="ChEBI" id="CHEBI:57498"/>
        <dbReference type="ChEBI" id="CHEBI:58601"/>
        <dbReference type="EC" id="2.7.7.27"/>
    </reaction>
</comment>
<dbReference type="PANTHER" id="PTHR43523">
    <property type="entry name" value="GLUCOSE-1-PHOSPHATE ADENYLYLTRANSFERASE-RELATED"/>
    <property type="match status" value="1"/>
</dbReference>
<feature type="domain" description="Glucose-1-phosphate adenylyltransferase/Bifunctional protein GlmU-like C-terminal hexapeptide" evidence="11">
    <location>
        <begin position="307"/>
        <end position="411"/>
    </location>
</feature>
<dbReference type="GO" id="GO:0005978">
    <property type="term" value="P:glycogen biosynthetic process"/>
    <property type="evidence" value="ECO:0007669"/>
    <property type="project" value="UniProtKB-UniRule"/>
</dbReference>
<dbReference type="GO" id="GO:0005524">
    <property type="term" value="F:ATP binding"/>
    <property type="evidence" value="ECO:0007669"/>
    <property type="project" value="UniProtKB-KW"/>
</dbReference>
<feature type="binding site" evidence="9">
    <location>
        <position position="176"/>
    </location>
    <ligand>
        <name>alpha-D-glucose 1-phosphate</name>
        <dbReference type="ChEBI" id="CHEBI:58601"/>
    </ligand>
</feature>
<organism evidence="12 13">
    <name type="scientific">Granulosicoccus antarcticus IMCC3135</name>
    <dbReference type="NCBI Taxonomy" id="1192854"/>
    <lineage>
        <taxon>Bacteria</taxon>
        <taxon>Pseudomonadati</taxon>
        <taxon>Pseudomonadota</taxon>
        <taxon>Gammaproteobacteria</taxon>
        <taxon>Chromatiales</taxon>
        <taxon>Granulosicoccaceae</taxon>
        <taxon>Granulosicoccus</taxon>
    </lineage>
</organism>
<comment type="pathway">
    <text evidence="9">Glycan biosynthesis; glycogen biosynthesis.</text>
</comment>
<feature type="binding site" evidence="9">
    <location>
        <position position="209"/>
    </location>
    <ligand>
        <name>alpha-D-glucose 1-phosphate</name>
        <dbReference type="ChEBI" id="CHEBI:58601"/>
    </ligand>
</feature>
<keyword evidence="13" id="KW-1185">Reference proteome</keyword>
<dbReference type="KEGG" id="gai:IMCC3135_17955"/>
<dbReference type="PROSITE" id="PS00810">
    <property type="entry name" value="ADP_GLC_PYROPHOSPH_3"/>
    <property type="match status" value="1"/>
</dbReference>
<comment type="function">
    <text evidence="9">Involved in the biosynthesis of ADP-glucose, a building block required for the elongation reactions to produce glycogen. Catalyzes the reaction between ATP and alpha-D-glucose 1-phosphate (G1P) to produce pyrophosphate and ADP-Glc.</text>
</comment>
<evidence type="ECO:0000256" key="9">
    <source>
        <dbReference type="HAMAP-Rule" id="MF_00624"/>
    </source>
</evidence>
<evidence type="ECO:0000259" key="11">
    <source>
        <dbReference type="Pfam" id="PF24894"/>
    </source>
</evidence>
<dbReference type="Proteomes" id="UP000250079">
    <property type="component" value="Chromosome"/>
</dbReference>
<dbReference type="NCBIfam" id="NF002023">
    <property type="entry name" value="PRK00844.1"/>
    <property type="match status" value="1"/>
</dbReference>
<sequence>MPLDQDHRYVSRLTKKTLALVLAGGRGSRLYELTDWRAKPGVPFGGKFRIIDFPLSNCVNSGIRRIGVLTQYKAHSLIRHLGQGWSNFQSELGEFVEVLPASQRTGDTWYAGTADAIYQNLDIIRTHKPEFVLVLSGDHIYKMDYGPMLAFHVENQADMTVSCLEVPIAEAAGSFGVMTVNEDSRVLRFDEKPAQPTAIPGNDSLTLASMGNYIFNTQFLFDQLIADADNEDSQHDFGNDIIPTMIENNRVFAYPFRDPETGQQAFWRDVGTLDAYWEAHMELVSVAPQLNLYDQEWPIMTYQSQLPPAKFVFNESERRGEAHDSMVSGGCVISGAQINRSLLFSNVNVHSYATVTDSVLLPEVDVGRHCRITKAIIDRGCQLPENTVIGEDHEADKARGFRVTENGVVLVTPDMLGQSLHSVR</sequence>
<evidence type="ECO:0000313" key="13">
    <source>
        <dbReference type="Proteomes" id="UP000250079"/>
    </source>
</evidence>
<evidence type="ECO:0000256" key="5">
    <source>
        <dbReference type="ARBA" id="ARBA00022741"/>
    </source>
</evidence>
<dbReference type="HAMAP" id="MF_00624">
    <property type="entry name" value="GlgC"/>
    <property type="match status" value="1"/>
</dbReference>
<dbReference type="InterPro" id="IPR029044">
    <property type="entry name" value="Nucleotide-diphossugar_trans"/>
</dbReference>
<dbReference type="NCBIfam" id="NF001947">
    <property type="entry name" value="PRK00725.1"/>
    <property type="match status" value="1"/>
</dbReference>
<dbReference type="EMBL" id="CP018632">
    <property type="protein sequence ID" value="ASJ73670.1"/>
    <property type="molecule type" value="Genomic_DNA"/>
</dbReference>
<evidence type="ECO:0000256" key="1">
    <source>
        <dbReference type="ARBA" id="ARBA00010443"/>
    </source>
</evidence>
<gene>
    <name evidence="12" type="primary">glgC_3</name>
    <name evidence="9" type="synonym">glgC</name>
    <name evidence="12" type="ORF">IMCC3135_17955</name>
</gene>
<dbReference type="Gene3D" id="2.160.10.10">
    <property type="entry name" value="Hexapeptide repeat proteins"/>
    <property type="match status" value="1"/>
</dbReference>
<dbReference type="InterPro" id="IPR005836">
    <property type="entry name" value="ADP_Glu_pyroP_CS"/>
</dbReference>
<feature type="binding site" evidence="9">
    <location>
        <position position="110"/>
    </location>
    <ligand>
        <name>alpha-D-glucose 1-phosphate</name>
        <dbReference type="ChEBI" id="CHEBI:58601"/>
    </ligand>
</feature>
<dbReference type="EC" id="2.7.7.27" evidence="9"/>
<reference evidence="12 13" key="1">
    <citation type="submission" date="2016-12" db="EMBL/GenBank/DDBJ databases">
        <authorList>
            <person name="Song W.-J."/>
            <person name="Kurnit D.M."/>
        </authorList>
    </citation>
    <scope>NUCLEOTIDE SEQUENCE [LARGE SCALE GENOMIC DNA]</scope>
    <source>
        <strain evidence="12 13">IMCC3135</strain>
    </source>
</reference>
<evidence type="ECO:0000259" key="10">
    <source>
        <dbReference type="Pfam" id="PF00483"/>
    </source>
</evidence>
<dbReference type="AlphaFoldDB" id="A0A2Z2NXW7"/>
<evidence type="ECO:0000256" key="2">
    <source>
        <dbReference type="ARBA" id="ARBA00022600"/>
    </source>
</evidence>
<feature type="domain" description="Nucleotidyl transferase" evidence="10">
    <location>
        <begin position="19"/>
        <end position="283"/>
    </location>
</feature>
<dbReference type="RefSeq" id="WP_088918816.1">
    <property type="nucleotide sequence ID" value="NZ_CP018632.1"/>
</dbReference>
<evidence type="ECO:0000256" key="7">
    <source>
        <dbReference type="ARBA" id="ARBA00023056"/>
    </source>
</evidence>
<protein>
    <recommendedName>
        <fullName evidence="9">Glucose-1-phosphate adenylyltransferase</fullName>
        <ecNumber evidence="9">2.7.7.27</ecNumber>
    </recommendedName>
    <alternativeName>
        <fullName evidence="9">ADP-glucose pyrophosphorylase</fullName>
        <shortName evidence="9">ADPGlc PPase</shortName>
    </alternativeName>
    <alternativeName>
        <fullName evidence="9">ADP-glucose synthase</fullName>
    </alternativeName>
</protein>
<dbReference type="InterPro" id="IPR011831">
    <property type="entry name" value="ADP-Glc_PPase"/>
</dbReference>
<dbReference type="Pfam" id="PF00483">
    <property type="entry name" value="NTP_transferase"/>
    <property type="match status" value="1"/>
</dbReference>
<dbReference type="Pfam" id="PF24894">
    <property type="entry name" value="Hexapep_GlmU"/>
    <property type="match status" value="1"/>
</dbReference>
<feature type="site" description="Could play a key role in the communication between the regulatory and the substrate sites" evidence="9">
    <location>
        <position position="109"/>
    </location>
</feature>
<accession>A0A2Z2NXW7</accession>
<proteinExistence type="inferred from homology"/>
<dbReference type="NCBIfam" id="TIGR02091">
    <property type="entry name" value="glgC"/>
    <property type="match status" value="1"/>
</dbReference>
<dbReference type="InterPro" id="IPR023049">
    <property type="entry name" value="GlgC_bac"/>
</dbReference>
<dbReference type="InterPro" id="IPR056818">
    <property type="entry name" value="GlmU/GlgC-like_hexapep"/>
</dbReference>
<evidence type="ECO:0000313" key="12">
    <source>
        <dbReference type="EMBL" id="ASJ73670.1"/>
    </source>
</evidence>
<evidence type="ECO:0000256" key="6">
    <source>
        <dbReference type="ARBA" id="ARBA00022840"/>
    </source>
</evidence>
<evidence type="ECO:0000256" key="8">
    <source>
        <dbReference type="ARBA" id="ARBA00023277"/>
    </source>
</evidence>
<comment type="similarity">
    <text evidence="1 9">Belongs to the bacterial/plant glucose-1-phosphate adenylyltransferase family.</text>
</comment>